<dbReference type="PANTHER" id="PTHR37299">
    <property type="entry name" value="TRANSCRIPTIONAL REGULATOR-RELATED"/>
    <property type="match status" value="1"/>
</dbReference>
<dbReference type="PANTHER" id="PTHR37299:SF1">
    <property type="entry name" value="STAGE 0 SPORULATION PROTEIN A HOMOLOG"/>
    <property type="match status" value="1"/>
</dbReference>
<dbReference type="SMART" id="SM00850">
    <property type="entry name" value="LytTR"/>
    <property type="match status" value="1"/>
</dbReference>
<dbReference type="Proteomes" id="UP000729290">
    <property type="component" value="Unassembled WGS sequence"/>
</dbReference>
<comment type="caution">
    <text evidence="2">The sequence shown here is derived from an EMBL/GenBank/DDBJ whole genome shotgun (WGS) entry which is preliminary data.</text>
</comment>
<dbReference type="GO" id="GO:0003677">
    <property type="term" value="F:DNA binding"/>
    <property type="evidence" value="ECO:0007669"/>
    <property type="project" value="UniProtKB-KW"/>
</dbReference>
<dbReference type="InterPro" id="IPR046947">
    <property type="entry name" value="LytR-like"/>
</dbReference>
<keyword evidence="3" id="KW-1185">Reference proteome</keyword>
<evidence type="ECO:0000313" key="3">
    <source>
        <dbReference type="Proteomes" id="UP000729290"/>
    </source>
</evidence>
<accession>A0ABS2G7W3</accession>
<feature type="domain" description="HTH LytTR-type" evidence="1">
    <location>
        <begin position="136"/>
        <end position="240"/>
    </location>
</feature>
<proteinExistence type="predicted"/>
<organism evidence="2 3">
    <name type="scientific">Anaerotignum lactatifermentans</name>
    <dbReference type="NCBI Taxonomy" id="160404"/>
    <lineage>
        <taxon>Bacteria</taxon>
        <taxon>Bacillati</taxon>
        <taxon>Bacillota</taxon>
        <taxon>Clostridia</taxon>
        <taxon>Lachnospirales</taxon>
        <taxon>Anaerotignaceae</taxon>
        <taxon>Anaerotignum</taxon>
    </lineage>
</organism>
<keyword evidence="2" id="KW-0238">DNA-binding</keyword>
<protein>
    <submittedName>
        <fullName evidence="2">LytTR family transcriptional regulator DNA-binding domain-containing protein</fullName>
    </submittedName>
</protein>
<dbReference type="Gene3D" id="2.40.50.1020">
    <property type="entry name" value="LytTr DNA-binding domain"/>
    <property type="match status" value="1"/>
</dbReference>
<evidence type="ECO:0000259" key="1">
    <source>
        <dbReference type="PROSITE" id="PS50930"/>
    </source>
</evidence>
<evidence type="ECO:0000313" key="2">
    <source>
        <dbReference type="EMBL" id="MBM6876748.1"/>
    </source>
</evidence>
<name>A0ABS2G7W3_9FIRM</name>
<dbReference type="EMBL" id="JACSNV010000001">
    <property type="protein sequence ID" value="MBM6876748.1"/>
    <property type="molecule type" value="Genomic_DNA"/>
</dbReference>
<gene>
    <name evidence="2" type="ORF">H9X83_01045</name>
</gene>
<dbReference type="RefSeq" id="WP_205132342.1">
    <property type="nucleotide sequence ID" value="NZ_JACSNT010000001.1"/>
</dbReference>
<reference evidence="2 3" key="1">
    <citation type="journal article" date="2021" name="Sci. Rep.">
        <title>The distribution of antibiotic resistance genes in chicken gut microbiota commensals.</title>
        <authorList>
            <person name="Juricova H."/>
            <person name="Matiasovicova J."/>
            <person name="Kubasova T."/>
            <person name="Cejkova D."/>
            <person name="Rychlik I."/>
        </authorList>
    </citation>
    <scope>NUCLEOTIDE SEQUENCE [LARGE SCALE GENOMIC DNA]</scope>
    <source>
        <strain evidence="2 3">An431b</strain>
    </source>
</reference>
<dbReference type="PROSITE" id="PS50930">
    <property type="entry name" value="HTH_LYTTR"/>
    <property type="match status" value="1"/>
</dbReference>
<sequence length="244" mass="29040">MFTILFASFTACNEKIPQILRQRLPDTAILECTTLEEAFLLCRHREIHCVLLLPDEEFIQSQRLLKHLRSKEAYHFTPVLFLSSRLEHLFWAFWKWNCCECCVIPLTRERQEELVRLLQHYHEIYCRTRLLRESCFRIDTPKGIFSVPYDDILYIEIVLKKTIIHTKTAEYAFPLPLYKVKEDLNCPFIVQTHRSFLVNLHNISQIDKSKSPWEISFFQSGKHAYISRHFKKSFLENILSSIGS</sequence>
<dbReference type="Pfam" id="PF04397">
    <property type="entry name" value="LytTR"/>
    <property type="match status" value="1"/>
</dbReference>
<dbReference type="InterPro" id="IPR007492">
    <property type="entry name" value="LytTR_DNA-bd_dom"/>
</dbReference>